<sequence>MLSIRFLLKVSSPCTKDYQDRICKYELRFFSSIHPITSTWSPITLLTSSISSPILIFISVPLFSITSSTTPGFNPSRVASLKIHSSSLTIITTLYLPAIFISDSFFPLTFILFPIGCP</sequence>
<accession>Q9UX57</accession>
<protein>
    <submittedName>
        <fullName evidence="1">Uncharacterized protein ORF-c16_026</fullName>
    </submittedName>
</protein>
<organism evidence="1">
    <name type="scientific">Saccharolobus solfataricus</name>
    <name type="common">Sulfolobus solfataricus</name>
    <dbReference type="NCBI Taxonomy" id="2287"/>
    <lineage>
        <taxon>Archaea</taxon>
        <taxon>Thermoproteota</taxon>
        <taxon>Thermoprotei</taxon>
        <taxon>Sulfolobales</taxon>
        <taxon>Sulfolobaceae</taxon>
        <taxon>Saccharolobus</taxon>
    </lineage>
</organism>
<gene>
    <name evidence="1" type="primary">ORF-c16_026</name>
</gene>
<dbReference type="AlphaFoldDB" id="Q9UX57"/>
<proteinExistence type="predicted"/>
<reference evidence="1" key="1">
    <citation type="journal article" date="2000" name="Genome">
        <title>Gene content and organization of a 281-kbp contig from the genome of the extremely thermophilic archaeon, Sulfolobus solfataricus P2.</title>
        <authorList>
            <person name="Charlebois R.L."/>
            <person name="Singh R.K."/>
            <person name="Chan-Weiher C.C.-Y."/>
            <person name="Allard G."/>
            <person name="Chow C."/>
            <person name="Confalonieri F."/>
            <person name="Curtis B."/>
            <person name="Duguet M."/>
            <person name="Erauso G."/>
            <person name="Faguy D."/>
            <person name="Gaasterland T."/>
            <person name="Garrett R.A."/>
            <person name="Gordon P."/>
            <person name="Jeffries A.C."/>
            <person name="Kozera C."/>
            <person name="Kushwaha N."/>
            <person name="Lafleur E."/>
            <person name="Medina N."/>
            <person name="Peng X."/>
            <person name="Penny S.L."/>
            <person name="She Q."/>
            <person name="St Jean A."/>
            <person name="van der Oost J."/>
            <person name="Young F."/>
            <person name="Zivanovic Y."/>
            <person name="Doolittle W.F."/>
            <person name="Ragan M.A."/>
            <person name="Sensen C.W."/>
        </authorList>
    </citation>
    <scope>NUCLEOTIDE SEQUENCE</scope>
    <source>
        <strain evidence="1">P2</strain>
    </source>
</reference>
<evidence type="ECO:0000313" key="1">
    <source>
        <dbReference type="EMBL" id="CAB57635.1"/>
    </source>
</evidence>
<dbReference type="EMBL" id="Y18930">
    <property type="protein sequence ID" value="CAB57635.1"/>
    <property type="molecule type" value="Genomic_DNA"/>
</dbReference>
<name>Q9UX57_SACSO</name>